<evidence type="ECO:0000256" key="3">
    <source>
        <dbReference type="ARBA" id="ARBA00022741"/>
    </source>
</evidence>
<dbReference type="RefSeq" id="WP_268057774.1">
    <property type="nucleotide sequence ID" value="NZ_JAPOHA010000004.1"/>
</dbReference>
<dbReference type="InterPro" id="IPR017871">
    <property type="entry name" value="ABC_transporter-like_CS"/>
</dbReference>
<evidence type="ECO:0000256" key="2">
    <source>
        <dbReference type="ARBA" id="ARBA00022475"/>
    </source>
</evidence>
<keyword evidence="2" id="KW-1003">Cell membrane</keyword>
<dbReference type="GO" id="GO:0005524">
    <property type="term" value="F:ATP binding"/>
    <property type="evidence" value="ECO:0007669"/>
    <property type="project" value="UniProtKB-KW"/>
</dbReference>
<reference evidence="8 9" key="1">
    <citation type="submission" date="2022-11" db="EMBL/GenBank/DDBJ databases">
        <authorList>
            <person name="Caiyu Z."/>
        </authorList>
    </citation>
    <scope>NUCLEOTIDE SEQUENCE [LARGE SCALE GENOMIC DNA]</scope>
    <source>
        <strain evidence="8 9">YR-4</strain>
    </source>
</reference>
<gene>
    <name evidence="8" type="ORF">OUY18_05730</name>
</gene>
<dbReference type="InterPro" id="IPR003439">
    <property type="entry name" value="ABC_transporter-like_ATP-bd"/>
</dbReference>
<dbReference type="Gene3D" id="2.40.50.100">
    <property type="match status" value="1"/>
</dbReference>
<dbReference type="PROSITE" id="PS00211">
    <property type="entry name" value="ABC_TRANSPORTER_1"/>
    <property type="match status" value="1"/>
</dbReference>
<keyword evidence="4 8" id="KW-0067">ATP-binding</keyword>
<dbReference type="PANTHER" id="PTHR43875">
    <property type="entry name" value="MALTODEXTRIN IMPORT ATP-BINDING PROTEIN MSMX"/>
    <property type="match status" value="1"/>
</dbReference>
<dbReference type="InterPro" id="IPR012340">
    <property type="entry name" value="NA-bd_OB-fold"/>
</dbReference>
<evidence type="ECO:0000256" key="5">
    <source>
        <dbReference type="ARBA" id="ARBA00022967"/>
    </source>
</evidence>
<dbReference type="InterPro" id="IPR047641">
    <property type="entry name" value="ABC_transpr_MalK/UgpC-like"/>
</dbReference>
<dbReference type="InterPro" id="IPR003593">
    <property type="entry name" value="AAA+_ATPase"/>
</dbReference>
<dbReference type="PANTHER" id="PTHR43875:SF15">
    <property type="entry name" value="TREHALOSE IMPORT ATP-BINDING PROTEIN SUGC"/>
    <property type="match status" value="1"/>
</dbReference>
<protein>
    <submittedName>
        <fullName evidence="8">ABC transporter ATP-binding protein</fullName>
    </submittedName>
</protein>
<dbReference type="InterPro" id="IPR013611">
    <property type="entry name" value="Transp-assoc_OB_typ2"/>
</dbReference>
<dbReference type="SMART" id="SM00382">
    <property type="entry name" value="AAA"/>
    <property type="match status" value="1"/>
</dbReference>
<name>A0ABT4BS98_9FIRM</name>
<keyword evidence="5" id="KW-1278">Translocase</keyword>
<dbReference type="InterPro" id="IPR027417">
    <property type="entry name" value="P-loop_NTPase"/>
</dbReference>
<sequence length="370" mass="40625">MSVSINIDNVVKKYGNDTIINGLSLKIQPGEFFTLLGPSGCGKTTLLRMIIGFNSIEGGEIKIDDKVVNNIPANKRNMGMVFQNYAIFPHMSVADNVAFGLRNRKVAGEAIKKEVDEILKTVKIDHLKDRMPARLSGGQQQRVALARAIVIHPEVLLMDEPLSNLDAKLRVEMRNAIKSIQNKIGITTVYVTHDQEEALAISDRIAVMNGGVIQQIGKPKEIYQRPANIFVSTFIGLSNILDASVKTKDCAVGSKKVVFQNEGYGVRMDNLSDSVQDGQKVKVSVRPEEFEINTNGEGIAATVESSVFLGLSTHYFMELSDGKKAEVIQYSGDAEILPNGTKVSLAVKPSRINVFEYEGERTLIEGVKRS</sequence>
<evidence type="ECO:0000256" key="4">
    <source>
        <dbReference type="ARBA" id="ARBA00022840"/>
    </source>
</evidence>
<evidence type="ECO:0000313" key="9">
    <source>
        <dbReference type="Proteomes" id="UP001082703"/>
    </source>
</evidence>
<dbReference type="PROSITE" id="PS50893">
    <property type="entry name" value="ABC_TRANSPORTER_2"/>
    <property type="match status" value="1"/>
</dbReference>
<evidence type="ECO:0000259" key="7">
    <source>
        <dbReference type="PROSITE" id="PS50893"/>
    </source>
</evidence>
<dbReference type="Pfam" id="PF00005">
    <property type="entry name" value="ABC_tran"/>
    <property type="match status" value="1"/>
</dbReference>
<organism evidence="8 9">
    <name type="scientific">Caproiciproducens galactitolivorans</name>
    <dbReference type="NCBI Taxonomy" id="642589"/>
    <lineage>
        <taxon>Bacteria</taxon>
        <taxon>Bacillati</taxon>
        <taxon>Bacillota</taxon>
        <taxon>Clostridia</taxon>
        <taxon>Eubacteriales</taxon>
        <taxon>Acutalibacteraceae</taxon>
        <taxon>Caproiciproducens</taxon>
    </lineage>
</organism>
<dbReference type="Pfam" id="PF08402">
    <property type="entry name" value="TOBE_2"/>
    <property type="match status" value="1"/>
</dbReference>
<keyword evidence="1" id="KW-0813">Transport</keyword>
<dbReference type="InterPro" id="IPR008995">
    <property type="entry name" value="Mo/tungstate-bd_C_term_dom"/>
</dbReference>
<evidence type="ECO:0000313" key="8">
    <source>
        <dbReference type="EMBL" id="MCY1713754.1"/>
    </source>
</evidence>
<dbReference type="Proteomes" id="UP001082703">
    <property type="component" value="Unassembled WGS sequence"/>
</dbReference>
<dbReference type="EMBL" id="JAPOHA010000004">
    <property type="protein sequence ID" value="MCY1713754.1"/>
    <property type="molecule type" value="Genomic_DNA"/>
</dbReference>
<keyword evidence="3" id="KW-0547">Nucleotide-binding</keyword>
<proteinExistence type="predicted"/>
<dbReference type="Gene3D" id="3.40.50.300">
    <property type="entry name" value="P-loop containing nucleotide triphosphate hydrolases"/>
    <property type="match status" value="1"/>
</dbReference>
<dbReference type="Gene3D" id="2.40.50.140">
    <property type="entry name" value="Nucleic acid-binding proteins"/>
    <property type="match status" value="1"/>
</dbReference>
<dbReference type="SUPFAM" id="SSF50331">
    <property type="entry name" value="MOP-like"/>
    <property type="match status" value="1"/>
</dbReference>
<evidence type="ECO:0000256" key="6">
    <source>
        <dbReference type="ARBA" id="ARBA00023136"/>
    </source>
</evidence>
<comment type="caution">
    <text evidence="8">The sequence shown here is derived from an EMBL/GenBank/DDBJ whole genome shotgun (WGS) entry which is preliminary data.</text>
</comment>
<evidence type="ECO:0000256" key="1">
    <source>
        <dbReference type="ARBA" id="ARBA00022448"/>
    </source>
</evidence>
<accession>A0ABT4BS98</accession>
<keyword evidence="9" id="KW-1185">Reference proteome</keyword>
<dbReference type="SUPFAM" id="SSF52540">
    <property type="entry name" value="P-loop containing nucleoside triphosphate hydrolases"/>
    <property type="match status" value="1"/>
</dbReference>
<keyword evidence="6" id="KW-0472">Membrane</keyword>
<feature type="domain" description="ABC transporter" evidence="7">
    <location>
        <begin position="5"/>
        <end position="235"/>
    </location>
</feature>